<feature type="coiled-coil region" evidence="1">
    <location>
        <begin position="188"/>
        <end position="215"/>
    </location>
</feature>
<feature type="compositionally biased region" description="Basic residues" evidence="2">
    <location>
        <begin position="1"/>
        <end position="10"/>
    </location>
</feature>
<organism evidence="3 4">
    <name type="scientific">Colocasia esculenta</name>
    <name type="common">Wild taro</name>
    <name type="synonym">Arum esculentum</name>
    <dbReference type="NCBI Taxonomy" id="4460"/>
    <lineage>
        <taxon>Eukaryota</taxon>
        <taxon>Viridiplantae</taxon>
        <taxon>Streptophyta</taxon>
        <taxon>Embryophyta</taxon>
        <taxon>Tracheophyta</taxon>
        <taxon>Spermatophyta</taxon>
        <taxon>Magnoliopsida</taxon>
        <taxon>Liliopsida</taxon>
        <taxon>Araceae</taxon>
        <taxon>Aroideae</taxon>
        <taxon>Colocasieae</taxon>
        <taxon>Colocasia</taxon>
    </lineage>
</organism>
<evidence type="ECO:0000256" key="1">
    <source>
        <dbReference type="SAM" id="Coils"/>
    </source>
</evidence>
<sequence>MNKYRRRPKRKGETGASQRREIAAKGRSASSEGGASPVRDHQREITGASSDTGASSEGGWGEHRREQRKGETGASPRGFDHPGTYPKSPEKSINPNIKRHRQGSRNHPPNITCSYFLLAGTCPKSPEKSINPNIKRHRQGMDIDYIPRIFTYKNEAYERHCDFFMWCDEVQNFVQTTPSCCCGKDERIKNLETEVALLEKELRRHKALLKKIRKVAQSLPKLFSFLKETDNEDGSDGELSASMSIAVLSIWLPQPWALHRGLRLGLGWRVTIEPNG</sequence>
<accession>A0A843UP63</accession>
<protein>
    <submittedName>
        <fullName evidence="3">Uncharacterized protein</fullName>
    </submittedName>
</protein>
<evidence type="ECO:0000256" key="2">
    <source>
        <dbReference type="SAM" id="MobiDB-lite"/>
    </source>
</evidence>
<keyword evidence="4" id="KW-1185">Reference proteome</keyword>
<reference evidence="3" key="1">
    <citation type="submission" date="2017-07" db="EMBL/GenBank/DDBJ databases">
        <title>Taro Niue Genome Assembly and Annotation.</title>
        <authorList>
            <person name="Atibalentja N."/>
            <person name="Keating K."/>
            <person name="Fields C.J."/>
        </authorList>
    </citation>
    <scope>NUCLEOTIDE SEQUENCE</scope>
    <source>
        <strain evidence="3">Niue_2</strain>
        <tissue evidence="3">Leaf</tissue>
    </source>
</reference>
<keyword evidence="1" id="KW-0175">Coiled coil</keyword>
<dbReference type="EMBL" id="NMUH01000706">
    <property type="protein sequence ID" value="MQL83604.1"/>
    <property type="molecule type" value="Genomic_DNA"/>
</dbReference>
<feature type="region of interest" description="Disordered" evidence="2">
    <location>
        <begin position="1"/>
        <end position="109"/>
    </location>
</feature>
<gene>
    <name evidence="3" type="ORF">Taro_016095</name>
</gene>
<proteinExistence type="predicted"/>
<comment type="caution">
    <text evidence="3">The sequence shown here is derived from an EMBL/GenBank/DDBJ whole genome shotgun (WGS) entry which is preliminary data.</text>
</comment>
<dbReference type="Proteomes" id="UP000652761">
    <property type="component" value="Unassembled WGS sequence"/>
</dbReference>
<feature type="compositionally biased region" description="Basic and acidic residues" evidence="2">
    <location>
        <begin position="60"/>
        <end position="71"/>
    </location>
</feature>
<evidence type="ECO:0000313" key="4">
    <source>
        <dbReference type="Proteomes" id="UP000652761"/>
    </source>
</evidence>
<evidence type="ECO:0000313" key="3">
    <source>
        <dbReference type="EMBL" id="MQL83604.1"/>
    </source>
</evidence>
<name>A0A843UP63_COLES</name>
<dbReference type="AlphaFoldDB" id="A0A843UP63"/>